<evidence type="ECO:0000256" key="8">
    <source>
        <dbReference type="PROSITE-ProRule" id="PRU00433"/>
    </source>
</evidence>
<organism evidence="11 12">
    <name type="scientific">Dyella ginsengisoli</name>
    <dbReference type="NCBI Taxonomy" id="363848"/>
    <lineage>
        <taxon>Bacteria</taxon>
        <taxon>Pseudomonadati</taxon>
        <taxon>Pseudomonadota</taxon>
        <taxon>Gammaproteobacteria</taxon>
        <taxon>Lysobacterales</taxon>
        <taxon>Rhodanobacteraceae</taxon>
        <taxon>Dyella</taxon>
    </lineage>
</organism>
<sequence>MRHSFTPVFFLSRLAMLALIAAGIAAPLAANAGEGGMSTGETKARASNCFACHAVDHKLVGPAYQAVADRYAGKGDATVAMLVKKIKMGGAGNWGDVPMTAHPELSDADLTDMVHWILSLHGQAAPASAATTGNAPTAQMHTYKTTDGKSVQTDVNVFTGPDQKQVTDAVFHGFEQYNSYCFRCHGGDAIGGEYAPDLRKSLAGGMTWQQFLSTAMAGRQDKGMPSWAGFFEEKDIRAIYDYIKARQLDLIAPGRPPSAQE</sequence>
<keyword evidence="2" id="KW-0813">Transport</keyword>
<dbReference type="SUPFAM" id="SSF46626">
    <property type="entry name" value="Cytochrome c"/>
    <property type="match status" value="2"/>
</dbReference>
<feature type="signal peptide" evidence="9">
    <location>
        <begin position="1"/>
        <end position="32"/>
    </location>
</feature>
<feature type="chain" id="PRO_5046953276" description="Cytochrome c-551" evidence="9">
    <location>
        <begin position="33"/>
        <end position="261"/>
    </location>
</feature>
<dbReference type="PANTHER" id="PTHR33751">
    <property type="entry name" value="CBB3-TYPE CYTOCHROME C OXIDASE SUBUNIT FIXP"/>
    <property type="match status" value="1"/>
</dbReference>
<keyword evidence="6 8" id="KW-0408">Iron</keyword>
<dbReference type="Pfam" id="PF00034">
    <property type="entry name" value="Cytochrom_C"/>
    <property type="match status" value="1"/>
</dbReference>
<accession>A0ABW8JXI7</accession>
<evidence type="ECO:0000256" key="1">
    <source>
        <dbReference type="ARBA" id="ARBA00021020"/>
    </source>
</evidence>
<keyword evidence="4 8" id="KW-0479">Metal-binding</keyword>
<dbReference type="PANTHER" id="PTHR33751:SF13">
    <property type="entry name" value="CYTOCHROME BC1 COMPLEX CYTOCHROME C SUBUNIT"/>
    <property type="match status" value="1"/>
</dbReference>
<gene>
    <name evidence="11" type="ORF">ISP17_18115</name>
</gene>
<dbReference type="Pfam" id="PF13442">
    <property type="entry name" value="Cytochrome_CBB3"/>
    <property type="match status" value="1"/>
</dbReference>
<dbReference type="InterPro" id="IPR009056">
    <property type="entry name" value="Cyt_c-like_dom"/>
</dbReference>
<dbReference type="InterPro" id="IPR036909">
    <property type="entry name" value="Cyt_c-like_dom_sf"/>
</dbReference>
<evidence type="ECO:0000256" key="7">
    <source>
        <dbReference type="ARBA" id="ARBA00031244"/>
    </source>
</evidence>
<evidence type="ECO:0000256" key="3">
    <source>
        <dbReference type="ARBA" id="ARBA00022617"/>
    </source>
</evidence>
<evidence type="ECO:0000256" key="4">
    <source>
        <dbReference type="ARBA" id="ARBA00022723"/>
    </source>
</evidence>
<feature type="domain" description="Cytochrome c" evidence="10">
    <location>
        <begin position="168"/>
        <end position="247"/>
    </location>
</feature>
<dbReference type="InterPro" id="IPR050597">
    <property type="entry name" value="Cytochrome_c_Oxidase_Subunit"/>
</dbReference>
<dbReference type="PRINTS" id="PR00606">
    <property type="entry name" value="CYTCHROMECID"/>
</dbReference>
<evidence type="ECO:0000256" key="9">
    <source>
        <dbReference type="SAM" id="SignalP"/>
    </source>
</evidence>
<dbReference type="InterPro" id="IPR002324">
    <property type="entry name" value="Cyt_c_ID"/>
</dbReference>
<reference evidence="11 12" key="1">
    <citation type="submission" date="2020-10" db="EMBL/GenBank/DDBJ databases">
        <title>Phylogeny of dyella-like bacteria.</title>
        <authorList>
            <person name="Fu J."/>
        </authorList>
    </citation>
    <scope>NUCLEOTIDE SEQUENCE [LARGE SCALE GENOMIC DNA]</scope>
    <source>
        <strain evidence="11 12">Gsoil3046</strain>
    </source>
</reference>
<proteinExistence type="predicted"/>
<feature type="domain" description="Cytochrome c" evidence="10">
    <location>
        <begin position="35"/>
        <end position="121"/>
    </location>
</feature>
<evidence type="ECO:0000256" key="5">
    <source>
        <dbReference type="ARBA" id="ARBA00022982"/>
    </source>
</evidence>
<keyword evidence="9" id="KW-0732">Signal</keyword>
<dbReference type="PROSITE" id="PS51007">
    <property type="entry name" value="CYTC"/>
    <property type="match status" value="2"/>
</dbReference>
<name>A0ABW8JXI7_9GAMM</name>
<keyword evidence="12" id="KW-1185">Reference proteome</keyword>
<evidence type="ECO:0000259" key="10">
    <source>
        <dbReference type="PROSITE" id="PS51007"/>
    </source>
</evidence>
<protein>
    <recommendedName>
        <fullName evidence="1">Cytochrome c-551</fullName>
    </recommendedName>
    <alternativeName>
        <fullName evidence="7">Cytochrome c551</fullName>
    </alternativeName>
</protein>
<keyword evidence="3 8" id="KW-0349">Heme</keyword>
<keyword evidence="5" id="KW-0249">Electron transport</keyword>
<evidence type="ECO:0000313" key="11">
    <source>
        <dbReference type="EMBL" id="MFK2905881.1"/>
    </source>
</evidence>
<evidence type="ECO:0000256" key="6">
    <source>
        <dbReference type="ARBA" id="ARBA00023004"/>
    </source>
</evidence>
<dbReference type="RefSeq" id="WP_404635711.1">
    <property type="nucleotide sequence ID" value="NZ_JADIKM010000006.1"/>
</dbReference>
<comment type="caution">
    <text evidence="11">The sequence shown here is derived from an EMBL/GenBank/DDBJ whole genome shotgun (WGS) entry which is preliminary data.</text>
</comment>
<evidence type="ECO:0000256" key="2">
    <source>
        <dbReference type="ARBA" id="ARBA00022448"/>
    </source>
</evidence>
<dbReference type="Gene3D" id="1.10.760.10">
    <property type="entry name" value="Cytochrome c-like domain"/>
    <property type="match status" value="2"/>
</dbReference>
<dbReference type="Proteomes" id="UP001620460">
    <property type="component" value="Unassembled WGS sequence"/>
</dbReference>
<dbReference type="EMBL" id="JADIKM010000006">
    <property type="protein sequence ID" value="MFK2905881.1"/>
    <property type="molecule type" value="Genomic_DNA"/>
</dbReference>
<evidence type="ECO:0000313" key="12">
    <source>
        <dbReference type="Proteomes" id="UP001620460"/>
    </source>
</evidence>